<dbReference type="InterPro" id="IPR002059">
    <property type="entry name" value="CSP_DNA-bd"/>
</dbReference>
<dbReference type="Gene3D" id="2.40.50.140">
    <property type="entry name" value="Nucleic acid-binding proteins"/>
    <property type="match status" value="1"/>
</dbReference>
<feature type="region of interest" description="Disordered" evidence="2">
    <location>
        <begin position="1"/>
        <end position="49"/>
    </location>
</feature>
<dbReference type="Pfam" id="PF00313">
    <property type="entry name" value="CSD"/>
    <property type="match status" value="1"/>
</dbReference>
<comment type="caution">
    <text evidence="4">The sequence shown here is derived from an EMBL/GenBank/DDBJ whole genome shotgun (WGS) entry which is preliminary data.</text>
</comment>
<feature type="domain" description="CSD" evidence="3">
    <location>
        <begin position="50"/>
        <end position="117"/>
    </location>
</feature>
<name>A0ABW1SCS9_9PROT</name>
<dbReference type="InterPro" id="IPR011129">
    <property type="entry name" value="CSD"/>
</dbReference>
<feature type="compositionally biased region" description="Gly residues" evidence="2">
    <location>
        <begin position="15"/>
        <end position="29"/>
    </location>
</feature>
<proteinExistence type="predicted"/>
<evidence type="ECO:0000256" key="1">
    <source>
        <dbReference type="RuleBase" id="RU000408"/>
    </source>
</evidence>
<dbReference type="SMART" id="SM00357">
    <property type="entry name" value="CSP"/>
    <property type="match status" value="1"/>
</dbReference>
<feature type="non-terminal residue" evidence="4">
    <location>
        <position position="1"/>
    </location>
</feature>
<dbReference type="SUPFAM" id="SSF50249">
    <property type="entry name" value="Nucleic acid-binding proteins"/>
    <property type="match status" value="1"/>
</dbReference>
<dbReference type="PROSITE" id="PS00352">
    <property type="entry name" value="CSD_1"/>
    <property type="match status" value="1"/>
</dbReference>
<protein>
    <submittedName>
        <fullName evidence="4">Cold-shock protein</fullName>
    </submittedName>
</protein>
<dbReference type="Proteomes" id="UP001596303">
    <property type="component" value="Unassembled WGS sequence"/>
</dbReference>
<dbReference type="CDD" id="cd04458">
    <property type="entry name" value="CSP_CDS"/>
    <property type="match status" value="1"/>
</dbReference>
<dbReference type="PROSITE" id="PS51857">
    <property type="entry name" value="CSD_2"/>
    <property type="match status" value="1"/>
</dbReference>
<dbReference type="EMBL" id="JBHSSW010000033">
    <property type="protein sequence ID" value="MFC6199450.1"/>
    <property type="molecule type" value="Genomic_DNA"/>
</dbReference>
<organism evidence="4 5">
    <name type="scientific">Ponticaulis profundi</name>
    <dbReference type="NCBI Taxonomy" id="2665222"/>
    <lineage>
        <taxon>Bacteria</taxon>
        <taxon>Pseudomonadati</taxon>
        <taxon>Pseudomonadota</taxon>
        <taxon>Alphaproteobacteria</taxon>
        <taxon>Hyphomonadales</taxon>
        <taxon>Hyphomonadaceae</taxon>
        <taxon>Ponticaulis</taxon>
    </lineage>
</organism>
<dbReference type="InterPro" id="IPR050181">
    <property type="entry name" value="Cold_shock_domain"/>
</dbReference>
<evidence type="ECO:0000256" key="2">
    <source>
        <dbReference type="SAM" id="MobiDB-lite"/>
    </source>
</evidence>
<gene>
    <name evidence="4" type="ORF">ACFQDM_15295</name>
</gene>
<dbReference type="RefSeq" id="WP_377380520.1">
    <property type="nucleotide sequence ID" value="NZ_JBHSSW010000033.1"/>
</dbReference>
<dbReference type="PRINTS" id="PR00050">
    <property type="entry name" value="COLDSHOCK"/>
</dbReference>
<reference evidence="5" key="1">
    <citation type="journal article" date="2019" name="Int. J. Syst. Evol. Microbiol.">
        <title>The Global Catalogue of Microorganisms (GCM) 10K type strain sequencing project: providing services to taxonomists for standard genome sequencing and annotation.</title>
        <authorList>
            <consortium name="The Broad Institute Genomics Platform"/>
            <consortium name="The Broad Institute Genome Sequencing Center for Infectious Disease"/>
            <person name="Wu L."/>
            <person name="Ma J."/>
        </authorList>
    </citation>
    <scope>NUCLEOTIDE SEQUENCE [LARGE SCALE GENOMIC DNA]</scope>
    <source>
        <strain evidence="5">CGMCC-1.15741</strain>
    </source>
</reference>
<dbReference type="InterPro" id="IPR019844">
    <property type="entry name" value="CSD_CS"/>
</dbReference>
<accession>A0ABW1SCS9</accession>
<keyword evidence="5" id="KW-1185">Reference proteome</keyword>
<evidence type="ECO:0000259" key="3">
    <source>
        <dbReference type="PROSITE" id="PS51857"/>
    </source>
</evidence>
<dbReference type="PANTHER" id="PTHR11544">
    <property type="entry name" value="COLD SHOCK DOMAIN CONTAINING PROTEINS"/>
    <property type="match status" value="1"/>
</dbReference>
<dbReference type="InterPro" id="IPR012340">
    <property type="entry name" value="NA-bd_OB-fold"/>
</dbReference>
<sequence length="121" mass="12300">GGGGGGFRGGDRDGGGGGYRGGGGGGGFRGGDRDGGSRPPRQPMQIEKEGVTGVVKFFNQDRGFGFITPDDGSADVFVHISSIERSGIEGVEDGMKLTFDLAADNRGKGPKAVNLKPIEGE</sequence>
<evidence type="ECO:0000313" key="4">
    <source>
        <dbReference type="EMBL" id="MFC6199450.1"/>
    </source>
</evidence>
<comment type="subcellular location">
    <subcellularLocation>
        <location evidence="1">Cytoplasm</location>
    </subcellularLocation>
</comment>
<evidence type="ECO:0000313" key="5">
    <source>
        <dbReference type="Proteomes" id="UP001596303"/>
    </source>
</evidence>